<name>A0A850ES73_9BACL</name>
<dbReference type="PANTHER" id="PTHR46211:SF1">
    <property type="entry name" value="GLYCEROPHOSPHODIESTER PHOSPHODIESTERASE, CYTOPLASMIC"/>
    <property type="match status" value="1"/>
</dbReference>
<dbReference type="EMBL" id="JABWCS010000218">
    <property type="protein sequence ID" value="NUU63386.1"/>
    <property type="molecule type" value="Genomic_DNA"/>
</dbReference>
<dbReference type="SUPFAM" id="SSF51695">
    <property type="entry name" value="PLC-like phosphodiesterases"/>
    <property type="match status" value="1"/>
</dbReference>
<comment type="caution">
    <text evidence="2">The sequence shown here is derived from an EMBL/GenBank/DDBJ whole genome shotgun (WGS) entry which is preliminary data.</text>
</comment>
<reference evidence="2" key="1">
    <citation type="submission" date="2020-06" db="EMBL/GenBank/DDBJ databases">
        <title>Paenibacillus sp. nov., isolated from soil.</title>
        <authorList>
            <person name="Seo Y.L."/>
        </authorList>
    </citation>
    <scope>NUCLEOTIDE SEQUENCE [LARGE SCALE GENOMIC DNA]</scope>
    <source>
        <strain evidence="2">JW14</strain>
    </source>
</reference>
<evidence type="ECO:0000313" key="2">
    <source>
        <dbReference type="EMBL" id="NUU63386.1"/>
    </source>
</evidence>
<evidence type="ECO:0000313" key="3">
    <source>
        <dbReference type="Proteomes" id="UP000564806"/>
    </source>
</evidence>
<dbReference type="Gene3D" id="3.20.20.190">
    <property type="entry name" value="Phosphatidylinositol (PI) phosphodiesterase"/>
    <property type="match status" value="1"/>
</dbReference>
<accession>A0A850ES73</accession>
<proteinExistence type="predicted"/>
<dbReference type="AlphaFoldDB" id="A0A850ES73"/>
<dbReference type="InterPro" id="IPR017946">
    <property type="entry name" value="PLC-like_Pdiesterase_TIM-brl"/>
</dbReference>
<keyword evidence="3" id="KW-1185">Reference proteome</keyword>
<evidence type="ECO:0000259" key="1">
    <source>
        <dbReference type="PROSITE" id="PS51704"/>
    </source>
</evidence>
<dbReference type="PANTHER" id="PTHR46211">
    <property type="entry name" value="GLYCEROPHOSPHORYL DIESTER PHOSPHODIESTERASE"/>
    <property type="match status" value="1"/>
</dbReference>
<dbReference type="GO" id="GO:0006629">
    <property type="term" value="P:lipid metabolic process"/>
    <property type="evidence" value="ECO:0007669"/>
    <property type="project" value="InterPro"/>
</dbReference>
<dbReference type="Pfam" id="PF03009">
    <property type="entry name" value="GDPD"/>
    <property type="match status" value="1"/>
</dbReference>
<gene>
    <name evidence="2" type="ORF">HPT30_23800</name>
</gene>
<organism evidence="2 3">
    <name type="scientific">Paenibacillus agri</name>
    <dbReference type="NCBI Taxonomy" id="2744309"/>
    <lineage>
        <taxon>Bacteria</taxon>
        <taxon>Bacillati</taxon>
        <taxon>Bacillota</taxon>
        <taxon>Bacilli</taxon>
        <taxon>Bacillales</taxon>
        <taxon>Paenibacillaceae</taxon>
        <taxon>Paenibacillus</taxon>
    </lineage>
</organism>
<dbReference type="InterPro" id="IPR030395">
    <property type="entry name" value="GP_PDE_dom"/>
</dbReference>
<dbReference type="Proteomes" id="UP000564806">
    <property type="component" value="Unassembled WGS sequence"/>
</dbReference>
<dbReference type="GO" id="GO:0008081">
    <property type="term" value="F:phosphoric diester hydrolase activity"/>
    <property type="evidence" value="ECO:0007669"/>
    <property type="project" value="InterPro"/>
</dbReference>
<sequence length="287" mass="32216">MEQLKIWAHRGASAYAPENTMEAFKLAVKQQADGLDITIHRTKDGEIVVIHDDTIDRTSNGTGKVANYTLAELKEFNFNARFEQEYTRAEIPTFLEVLQFVKENNLALNIEENFIFSDNDLSDISLEAARLVAEHGLTKQVSFSSFDHGSMAQLKEAYPDIRTGLLFLEELHRGEAYAKTVNADALHVFFINIGHENINQMHEAGVKVHAWTVNDVPYIKSMLDAGVDVAITDCPDVCSDLRSLDKAARDGLDEEKFKAGYGKVKSYSFLESLYDKMAKNEGQEGQE</sequence>
<dbReference type="RefSeq" id="WP_175373781.1">
    <property type="nucleotide sequence ID" value="NZ_JABWCS010000218.1"/>
</dbReference>
<dbReference type="PROSITE" id="PS51704">
    <property type="entry name" value="GP_PDE"/>
    <property type="match status" value="1"/>
</dbReference>
<protein>
    <submittedName>
        <fullName evidence="2">Glycerophosphodiester phosphodiesterase</fullName>
    </submittedName>
</protein>
<feature type="domain" description="GP-PDE" evidence="1">
    <location>
        <begin position="4"/>
        <end position="242"/>
    </location>
</feature>